<dbReference type="InterPro" id="IPR007844">
    <property type="entry name" value="AsmA"/>
</dbReference>
<dbReference type="AlphaFoldDB" id="W0AF66"/>
<keyword evidence="2" id="KW-0472">Membrane</keyword>
<dbReference type="PANTHER" id="PTHR30441:SF9">
    <property type="entry name" value="ASMA FAMILY PROTEIN YHJG"/>
    <property type="match status" value="1"/>
</dbReference>
<dbReference type="GO" id="GO:0005886">
    <property type="term" value="C:plasma membrane"/>
    <property type="evidence" value="ECO:0007669"/>
    <property type="project" value="TreeGrafter"/>
</dbReference>
<dbReference type="HOGENOM" id="CLU_017234_2_0_5"/>
<dbReference type="EMBL" id="CP006644">
    <property type="protein sequence ID" value="AHE56519.1"/>
    <property type="molecule type" value="Genomic_DNA"/>
</dbReference>
<feature type="transmembrane region" description="Helical" evidence="2">
    <location>
        <begin position="41"/>
        <end position="64"/>
    </location>
</feature>
<keyword evidence="2" id="KW-1133">Transmembrane helix</keyword>
<name>W0AF66_9SPHN</name>
<protein>
    <recommendedName>
        <fullName evidence="3">AsmA domain-containing protein</fullName>
    </recommendedName>
</protein>
<feature type="domain" description="AsmA" evidence="3">
    <location>
        <begin position="327"/>
        <end position="528"/>
    </location>
</feature>
<dbReference type="Pfam" id="PF05170">
    <property type="entry name" value="AsmA"/>
    <property type="match status" value="2"/>
</dbReference>
<dbReference type="STRING" id="1123269.NX02_24560"/>
<proteinExistence type="predicted"/>
<keyword evidence="5" id="KW-1185">Reference proteome</keyword>
<dbReference type="RefSeq" id="WP_025294628.1">
    <property type="nucleotide sequence ID" value="NZ_CP006644.1"/>
</dbReference>
<dbReference type="InterPro" id="IPR052894">
    <property type="entry name" value="AsmA-related"/>
</dbReference>
<dbReference type="eggNOG" id="COG2982">
    <property type="taxonomic scope" value="Bacteria"/>
</dbReference>
<evidence type="ECO:0000259" key="3">
    <source>
        <dbReference type="Pfam" id="PF05170"/>
    </source>
</evidence>
<gene>
    <name evidence="4" type="ORF">NX02_24560</name>
</gene>
<dbReference type="GO" id="GO:0090313">
    <property type="term" value="P:regulation of protein targeting to membrane"/>
    <property type="evidence" value="ECO:0007669"/>
    <property type="project" value="TreeGrafter"/>
</dbReference>
<dbReference type="PATRIC" id="fig|1123269.5.peg.4811"/>
<organism evidence="4 5">
    <name type="scientific">Sphingomonas sanxanigenens DSM 19645 = NX02</name>
    <dbReference type="NCBI Taxonomy" id="1123269"/>
    <lineage>
        <taxon>Bacteria</taxon>
        <taxon>Pseudomonadati</taxon>
        <taxon>Pseudomonadota</taxon>
        <taxon>Alphaproteobacteria</taxon>
        <taxon>Sphingomonadales</taxon>
        <taxon>Sphingomonadaceae</taxon>
        <taxon>Sphingomonas</taxon>
    </lineage>
</organism>
<dbReference type="KEGG" id="ssan:NX02_24560"/>
<feature type="domain" description="AsmA" evidence="3">
    <location>
        <begin position="47"/>
        <end position="177"/>
    </location>
</feature>
<reference evidence="4 5" key="1">
    <citation type="submission" date="2013-07" db="EMBL/GenBank/DDBJ databases">
        <title>Completed genome of Sphingomonas sanxanigenens NX02.</title>
        <authorList>
            <person name="Ma T."/>
            <person name="Huang H."/>
            <person name="Wu M."/>
            <person name="Li X."/>
            <person name="Li G."/>
        </authorList>
    </citation>
    <scope>NUCLEOTIDE SEQUENCE [LARGE SCALE GENOMIC DNA]</scope>
    <source>
        <strain evidence="4 5">NX02</strain>
    </source>
</reference>
<keyword evidence="2" id="KW-0812">Transmembrane</keyword>
<feature type="region of interest" description="Disordered" evidence="1">
    <location>
        <begin position="683"/>
        <end position="725"/>
    </location>
</feature>
<evidence type="ECO:0000313" key="4">
    <source>
        <dbReference type="EMBL" id="AHE56519.1"/>
    </source>
</evidence>
<evidence type="ECO:0000256" key="1">
    <source>
        <dbReference type="SAM" id="MobiDB-lite"/>
    </source>
</evidence>
<evidence type="ECO:0000256" key="2">
    <source>
        <dbReference type="SAM" id="Phobius"/>
    </source>
</evidence>
<dbReference type="Proteomes" id="UP000018851">
    <property type="component" value="Chromosome"/>
</dbReference>
<accession>W0AF66</accession>
<feature type="compositionally biased region" description="Basic and acidic residues" evidence="1">
    <location>
        <begin position="688"/>
        <end position="725"/>
    </location>
</feature>
<evidence type="ECO:0000313" key="5">
    <source>
        <dbReference type="Proteomes" id="UP000018851"/>
    </source>
</evidence>
<dbReference type="PANTHER" id="PTHR30441">
    <property type="entry name" value="DUF748 DOMAIN-CONTAINING PROTEIN"/>
    <property type="match status" value="1"/>
</dbReference>
<dbReference type="OrthoDB" id="5749006at2"/>
<sequence>MAEADPQLGVSDDALDAAARKAAAKRNRASAAIRRLPPGPVAAILSIIATIIGLVVLAWAVLYITKGRFLKHPFERMTSSLSARQVRVAGDFQLYFNPINIKFYAEGLTVSNPQWAKRRNFFAADRIDTNISTFTLIFGSRRVNWLDLTNGDVALEWDDAGRRNSWTFGDPDAKGAPLEIPLIRRATIAGTQAHYRDPKMQVEIDVKVDTVKATNTRFDNDIRFAGGGVLRGEPFDLSGSLMSPDETLAGGRNQFALAANAGPTRMTVSGTLPGATEIEGADLKLGVRGPNVSLLFDLIGIAVPDTRAYRFDSRLTKDGGAWKFTRINGLFGASDLAGSMTITMPEDRLKLDADLSTRTIDIIDIGPFIGYEPSAAAKGEAGIVETVGGTPRLLPDAPLRIEAIRGFDAHVVYKVRRVRAESFPVSDIALTLDLDRSLLTLSPLTFTMARGRVASDIVINARRNPAFTDYDIRLSPTPMGVLLAGFGVEQSGTTGTLSARVKLSGAGNSVHDSLASSNGRIAVILPRGTFWTRNIQLSELDIGTFVWKMFQDKLKKPVQINCGLIAFTVRDGIAAADPILIDTDKNVMLGRGGFSFKNESLDLAFRADSKKFSLFAGQSPVGINGYFARPGFSPLSPELMGRAGAGLGLAMIAAPPAAVLAFVDVGDAKSAACGPVLAGAAAAAQRTTKGERRDDVGRGTTAKGEDGKRTGGERKSQEKKFLGIF</sequence>